<evidence type="ECO:0000313" key="3">
    <source>
        <dbReference type="Proteomes" id="UP000297396"/>
    </source>
</evidence>
<dbReference type="AlphaFoldDB" id="A0A4Y9JRL8"/>
<reference evidence="2 3" key="1">
    <citation type="submission" date="2019-03" db="EMBL/GenBank/DDBJ databases">
        <title>Diversity of the mouse oral microbiome.</title>
        <authorList>
            <person name="Joseph S."/>
            <person name="Aduse-Opoku J."/>
            <person name="Curtis M."/>
            <person name="Wade W."/>
            <person name="Hashim A."/>
        </authorList>
    </citation>
    <scope>NUCLEOTIDE SEQUENCE [LARGE SCALE GENOMIC DNA]</scope>
    <source>
        <strain evidence="2 3">WT12</strain>
    </source>
</reference>
<dbReference type="EMBL" id="SPPA01000033">
    <property type="protein sequence ID" value="TFV07982.1"/>
    <property type="molecule type" value="Genomic_DNA"/>
</dbReference>
<evidence type="ECO:0000313" key="2">
    <source>
        <dbReference type="EMBL" id="TFV07982.1"/>
    </source>
</evidence>
<protein>
    <recommendedName>
        <fullName evidence="1">Antirepressor protein ant N-terminal domain-containing protein</fullName>
    </recommendedName>
</protein>
<organism evidence="2 3">
    <name type="scientific">Muribacter muris</name>
    <dbReference type="NCBI Taxonomy" id="67855"/>
    <lineage>
        <taxon>Bacteria</taxon>
        <taxon>Pseudomonadati</taxon>
        <taxon>Pseudomonadota</taxon>
        <taxon>Gammaproteobacteria</taxon>
        <taxon>Pasteurellales</taxon>
        <taxon>Pasteurellaceae</taxon>
        <taxon>Muribacter</taxon>
    </lineage>
</organism>
<comment type="caution">
    <text evidence="2">The sequence shown here is derived from an EMBL/GenBank/DDBJ whole genome shotgun (WGS) entry which is preliminary data.</text>
</comment>
<proteinExistence type="predicted"/>
<sequence length="175" mass="20330">MKRDEVLNQGVLIIRTPTNGGEQQMLCLPIDYLNGWLFGIDVKRVKPEIRETLIMYKKECYKALADYWFKGKAERSQNPRPNLPLAEEPKLDIVISYEQAVWIAKYLTRAKAFAKEVEVCHRQLFKSLGLPRYQRNDLAAKGYDLAHEFNHIIDPFIHKVIPQTLLSKKKQVAGF</sequence>
<name>A0A4Y9JRL8_9PAST</name>
<accession>A0A4Y9JRL8</accession>
<dbReference type="OrthoDB" id="1042522at2"/>
<gene>
    <name evidence="2" type="ORF">E4T80_11550</name>
</gene>
<dbReference type="InterPro" id="IPR018875">
    <property type="entry name" value="Antirepressor_Ant_N"/>
</dbReference>
<dbReference type="Proteomes" id="UP000297396">
    <property type="component" value="Unassembled WGS sequence"/>
</dbReference>
<dbReference type="Pfam" id="PF10547">
    <property type="entry name" value="P22_AR_N"/>
    <property type="match status" value="1"/>
</dbReference>
<evidence type="ECO:0000259" key="1">
    <source>
        <dbReference type="Pfam" id="PF10547"/>
    </source>
</evidence>
<feature type="domain" description="Antirepressor protein ant N-terminal" evidence="1">
    <location>
        <begin position="2"/>
        <end position="73"/>
    </location>
</feature>
<dbReference type="PRINTS" id="PR01994">
    <property type="entry name" value="ANTIREPRESSR"/>
</dbReference>